<evidence type="ECO:0000313" key="5">
    <source>
        <dbReference type="Proteomes" id="UP001620645"/>
    </source>
</evidence>
<organism evidence="4 5">
    <name type="scientific">Heterodera schachtii</name>
    <name type="common">Sugarbeet cyst nematode worm</name>
    <name type="synonym">Tylenchus schachtii</name>
    <dbReference type="NCBI Taxonomy" id="97005"/>
    <lineage>
        <taxon>Eukaryota</taxon>
        <taxon>Metazoa</taxon>
        <taxon>Ecdysozoa</taxon>
        <taxon>Nematoda</taxon>
        <taxon>Chromadorea</taxon>
        <taxon>Rhabditida</taxon>
        <taxon>Tylenchina</taxon>
        <taxon>Tylenchomorpha</taxon>
        <taxon>Tylenchoidea</taxon>
        <taxon>Heteroderidae</taxon>
        <taxon>Heteroderinae</taxon>
        <taxon>Heterodera</taxon>
    </lineage>
</organism>
<keyword evidence="5" id="KW-1185">Reference proteome</keyword>
<name>A0ABD2JXT4_HETSC</name>
<evidence type="ECO:0000256" key="1">
    <source>
        <dbReference type="SAM" id="MobiDB-lite"/>
    </source>
</evidence>
<evidence type="ECO:0008006" key="6">
    <source>
        <dbReference type="Google" id="ProtNLM"/>
    </source>
</evidence>
<dbReference type="Proteomes" id="UP001620645">
    <property type="component" value="Unassembled WGS sequence"/>
</dbReference>
<dbReference type="PROSITE" id="PS50200">
    <property type="entry name" value="RA"/>
    <property type="match status" value="1"/>
</dbReference>
<accession>A0ABD2JXT4</accession>
<comment type="caution">
    <text evidence="4">The sequence shown here is derived from an EMBL/GenBank/DDBJ whole genome shotgun (WGS) entry which is preliminary data.</text>
</comment>
<dbReference type="CDD" id="cd00063">
    <property type="entry name" value="FN3"/>
    <property type="match status" value="1"/>
</dbReference>
<dbReference type="SUPFAM" id="SSF49265">
    <property type="entry name" value="Fibronectin type III"/>
    <property type="match status" value="1"/>
</dbReference>
<feature type="region of interest" description="Disordered" evidence="1">
    <location>
        <begin position="94"/>
        <end position="139"/>
    </location>
</feature>
<feature type="domain" description="Fibronectin type-III" evidence="3">
    <location>
        <begin position="394"/>
        <end position="489"/>
    </location>
</feature>
<feature type="region of interest" description="Disordered" evidence="1">
    <location>
        <begin position="59"/>
        <end position="81"/>
    </location>
</feature>
<protein>
    <recommendedName>
        <fullName evidence="6">Ankyrin repeat and fibronectin type-III domain-containing protein 1</fullName>
    </recommendedName>
</protein>
<dbReference type="PROSITE" id="PS50853">
    <property type="entry name" value="FN3"/>
    <property type="match status" value="1"/>
</dbReference>
<dbReference type="AlphaFoldDB" id="A0ABD2JXT4"/>
<dbReference type="EMBL" id="JBICCN010000083">
    <property type="protein sequence ID" value="KAL3095418.1"/>
    <property type="molecule type" value="Genomic_DNA"/>
</dbReference>
<dbReference type="PANTHER" id="PTHR21437">
    <property type="entry name" value="WIDE AWAKE"/>
    <property type="match status" value="1"/>
</dbReference>
<feature type="region of interest" description="Disordered" evidence="1">
    <location>
        <begin position="1040"/>
        <end position="1061"/>
    </location>
</feature>
<evidence type="ECO:0000259" key="2">
    <source>
        <dbReference type="PROSITE" id="PS50200"/>
    </source>
</evidence>
<gene>
    <name evidence="4" type="ORF">niasHS_007517</name>
</gene>
<proteinExistence type="predicted"/>
<dbReference type="InterPro" id="IPR003961">
    <property type="entry name" value="FN3_dom"/>
</dbReference>
<dbReference type="PANTHER" id="PTHR21437:SF1">
    <property type="entry name" value="WIDE AWAKE"/>
    <property type="match status" value="1"/>
</dbReference>
<sequence>MVARKGRPLIRAILFIVRLRRDVQEQNRRRTMRRRMGALAQTAGMAPQGRGTTHLVKNDAKTARGRDAAKLKRCESSHQQRAKLIGTRIGRELSRHQRHRNSAPSMLFLRSPTPQPQSFSGSAQSLDDRGANGEQSAGEKSIDFDSFLGMLPPYQLKMDKSNQISVHPSAAHHLAARSLFRHKNVWGTGRSLDDSRSDGNAVSSTATELSVKFFHRQGSVESGGKSAKNGRGAEWDGPRKKLKAGMVGLVGALSALEQGDLGALSAVLSRSRGNGEQTEGIKTTEVLSTGIYALFPQKMTLLDVALMLGRKEAAEMLMEFGARDGTAVPSAEQKRTAVERVVAECEGRATELLTRERSGGKDDEKRLQLLNSQLAILRQMVAHLSVSIPRLPPPPESVSAECVSPSAALLRLCFFSDSSSIVVRLRVQWSRSAQFSSVDGFLEADNVRSQSFIVDGLPLGHAFAFRVSFASIWGWGPPAMAVPTMLRISSWDQLEDEEGKEENYWDRGRPDSKKLAELVEHVEQYRKSAILSKMFQNCAVGPAEREKKRRVGLRHLFSASSKFVKHIQRGLFLTTVFYTEERILCTVDDCLPVICVDECATGLPADDLHWLMKLSLCWEQLPHLQESLGCSVASSANLQLRSRLLDAALAMHNALGVKDIGRVHHVPLVSQPGTTLLVTVRLVPEGQSDEAQGLAMRWMRMEKLFRRRQACPALEFLSRELLSLLNFYECSLVPLEPGLYVAYLRLHSSLNSIHVLVPDNLISSLPFANVRSNSHVTREEWALLKSLAEADDENGVPLVMEKALPEQRSFYEQLSKASSRLVNHLELDSDQILGTRLFRHRLVQLNEYVSLILVMPRAEEVCQVNACAKGADNGSAVATFRGCVSVPVPVFQMINLAAYQPDFLSSYCSLSIFLDHFLTITQYEQRQCLLEDDTRIFNDQMARLSEFQQRLEAIWRSARWISGFASVARDRGSVYRHRALPLTRLFCCSDEPRDRNDRSGCRWMDKNGGDNARQTVAKKECATYGTECLPPQLLLGERPPSSPVRLSHSLNSSPSPCRAVPRPSPLALSPLLSTHPIHCSSSQLPASSSVSPSSPVPMPSPATLSAIVRVFASYETGLPQRNISVRLRISGETSAAEVVQLVVRQLARLSSSGHQKVSPPAPSAPNPCQFCLVSVVGARERCLRDEFRVLRLPPPWDKGTLCVRYVHSLSAAIDLANESAV</sequence>
<feature type="compositionally biased region" description="Polar residues" evidence="1">
    <location>
        <begin position="116"/>
        <end position="125"/>
    </location>
</feature>
<evidence type="ECO:0000259" key="3">
    <source>
        <dbReference type="PROSITE" id="PS50853"/>
    </source>
</evidence>
<feature type="domain" description="Ras-associating" evidence="2">
    <location>
        <begin position="1107"/>
        <end position="1208"/>
    </location>
</feature>
<dbReference type="InterPro" id="IPR000159">
    <property type="entry name" value="RA_dom"/>
</dbReference>
<dbReference type="InterPro" id="IPR039269">
    <property type="entry name" value="ANKFN1"/>
</dbReference>
<evidence type="ECO:0000313" key="4">
    <source>
        <dbReference type="EMBL" id="KAL3095418.1"/>
    </source>
</evidence>
<reference evidence="4 5" key="1">
    <citation type="submission" date="2024-10" db="EMBL/GenBank/DDBJ databases">
        <authorList>
            <person name="Kim D."/>
        </authorList>
    </citation>
    <scope>NUCLEOTIDE SEQUENCE [LARGE SCALE GENOMIC DNA]</scope>
    <source>
        <strain evidence="4">Taebaek</strain>
    </source>
</reference>
<feature type="compositionally biased region" description="Basic and acidic residues" evidence="1">
    <location>
        <begin position="59"/>
        <end position="78"/>
    </location>
</feature>
<dbReference type="InterPro" id="IPR036116">
    <property type="entry name" value="FN3_sf"/>
</dbReference>